<reference evidence="7 8" key="1">
    <citation type="journal article" date="2009" name="Stand. Genomic Sci.">
        <title>Complete genome sequence of Atopobium parvulum type strain (IPP 1246).</title>
        <authorList>
            <person name="Copeland A."/>
            <person name="Sikorski J."/>
            <person name="Lapidus A."/>
            <person name="Nolan M."/>
            <person name="Del Rio T.G."/>
            <person name="Lucas S."/>
            <person name="Chen F."/>
            <person name="Tice H."/>
            <person name="Pitluck S."/>
            <person name="Cheng J.F."/>
            <person name="Pukall R."/>
            <person name="Chertkov O."/>
            <person name="Brettin T."/>
            <person name="Han C."/>
            <person name="Detter J.C."/>
            <person name="Kuske C."/>
            <person name="Bruce D."/>
            <person name="Goodwin L."/>
            <person name="Ivanova N."/>
            <person name="Mavromatis K."/>
            <person name="Mikhailova N."/>
            <person name="Chen A."/>
            <person name="Palaniappan K."/>
            <person name="Chain P."/>
            <person name="Rohde M."/>
            <person name="Goker M."/>
            <person name="Bristow J."/>
            <person name="Eisen J.A."/>
            <person name="Markowitz V."/>
            <person name="Hugenholtz P."/>
            <person name="Kyrpides N.C."/>
            <person name="Klenk H.P."/>
            <person name="Detter J.C."/>
        </authorList>
    </citation>
    <scope>NUCLEOTIDE SEQUENCE [LARGE SCALE GENOMIC DNA]</scope>
    <source>
        <strain evidence="8">ATCC 33793 / DSM 20469 / CCUG 32760 / JCM 10300 / KCTC 3663 / VPI 0546 / 1246</strain>
    </source>
</reference>
<dbReference type="Proteomes" id="UP000000960">
    <property type="component" value="Chromosome"/>
</dbReference>
<evidence type="ECO:0000313" key="7">
    <source>
        <dbReference type="EMBL" id="ACV50506.1"/>
    </source>
</evidence>
<comment type="subcellular location">
    <subcellularLocation>
        <location evidence="1">Membrane</location>
        <topology evidence="1">Single-pass membrane protein</topology>
    </subcellularLocation>
</comment>
<keyword evidence="8" id="KW-1185">Reference proteome</keyword>
<proteinExistence type="inferred from homology"/>
<dbReference type="KEGG" id="apv:Apar_0070"/>
<gene>
    <name evidence="7" type="ordered locus">Apar_0070</name>
</gene>
<keyword evidence="3" id="KW-0812">Transmembrane</keyword>
<dbReference type="Pfam" id="PF04011">
    <property type="entry name" value="LemA"/>
    <property type="match status" value="1"/>
</dbReference>
<dbReference type="Gene3D" id="1.20.1440.20">
    <property type="entry name" value="LemA-like domain"/>
    <property type="match status" value="1"/>
</dbReference>
<dbReference type="PANTHER" id="PTHR34478:SF2">
    <property type="entry name" value="MEMBRANE PROTEIN"/>
    <property type="match status" value="1"/>
</dbReference>
<dbReference type="PANTHER" id="PTHR34478">
    <property type="entry name" value="PROTEIN LEMA"/>
    <property type="match status" value="1"/>
</dbReference>
<evidence type="ECO:0000256" key="1">
    <source>
        <dbReference type="ARBA" id="ARBA00004167"/>
    </source>
</evidence>
<dbReference type="SUPFAM" id="SSF140478">
    <property type="entry name" value="LemA-like"/>
    <property type="match status" value="1"/>
</dbReference>
<evidence type="ECO:0000256" key="4">
    <source>
        <dbReference type="ARBA" id="ARBA00022989"/>
    </source>
</evidence>
<organism evidence="7 8">
    <name type="scientific">Lancefieldella parvula (strain ATCC 33793 / DSM 20469 / CCUG 32760 / JCM 10300 / KCTC 3663 / VPI 0546 / 1246)</name>
    <name type="common">Atopobium parvulum</name>
    <dbReference type="NCBI Taxonomy" id="521095"/>
    <lineage>
        <taxon>Bacteria</taxon>
        <taxon>Bacillati</taxon>
        <taxon>Actinomycetota</taxon>
        <taxon>Coriobacteriia</taxon>
        <taxon>Coriobacteriales</taxon>
        <taxon>Atopobiaceae</taxon>
        <taxon>Lancefieldella</taxon>
    </lineage>
</organism>
<dbReference type="HOGENOM" id="CLU_056714_0_1_11"/>
<dbReference type="eggNOG" id="COG1704">
    <property type="taxonomic scope" value="Bacteria"/>
</dbReference>
<sequence length="181" mass="20043">MIIIAAVVVIVLLVFWAISIHNNIIRASNKCDNAWAAIDTQLQRRNDLIPNLVNTVKGYAAHESKTFEAVTSARAAVANARTPEEKMQASGTLSNALTNLFAVVENYPELKANENFLELQSELADTENRLSYARLSYNDVVMNYNNIIAVFPNNLLAGGRSPRTSFQVTDESTRQAPNVQF</sequence>
<dbReference type="AlphaFoldDB" id="C8W8R8"/>
<evidence type="ECO:0000313" key="8">
    <source>
        <dbReference type="Proteomes" id="UP000000960"/>
    </source>
</evidence>
<dbReference type="RefSeq" id="WP_012808166.1">
    <property type="nucleotide sequence ID" value="NC_013203.1"/>
</dbReference>
<comment type="similarity">
    <text evidence="2">Belongs to the LemA family.</text>
</comment>
<feature type="region of interest" description="Disordered" evidence="6">
    <location>
        <begin position="162"/>
        <end position="181"/>
    </location>
</feature>
<keyword evidence="5" id="KW-0472">Membrane</keyword>
<accession>C8W8R8</accession>
<dbReference type="GO" id="GO:0016020">
    <property type="term" value="C:membrane"/>
    <property type="evidence" value="ECO:0007669"/>
    <property type="project" value="UniProtKB-SubCell"/>
</dbReference>
<protein>
    <submittedName>
        <fullName evidence="7">LemA family protein</fullName>
    </submittedName>
</protein>
<evidence type="ECO:0000256" key="5">
    <source>
        <dbReference type="ARBA" id="ARBA00023136"/>
    </source>
</evidence>
<evidence type="ECO:0000256" key="2">
    <source>
        <dbReference type="ARBA" id="ARBA00008854"/>
    </source>
</evidence>
<evidence type="ECO:0000256" key="6">
    <source>
        <dbReference type="SAM" id="MobiDB-lite"/>
    </source>
</evidence>
<dbReference type="InterPro" id="IPR007156">
    <property type="entry name" value="MamQ_LemA"/>
</dbReference>
<keyword evidence="4" id="KW-1133">Transmembrane helix</keyword>
<dbReference type="OrthoDB" id="9804152at2"/>
<dbReference type="InterPro" id="IPR023353">
    <property type="entry name" value="LemA-like_dom_sf"/>
</dbReference>
<evidence type="ECO:0000256" key="3">
    <source>
        <dbReference type="ARBA" id="ARBA00022692"/>
    </source>
</evidence>
<dbReference type="GeneID" id="84805612"/>
<name>C8W8R8_LANP1</name>
<dbReference type="EMBL" id="CP001721">
    <property type="protein sequence ID" value="ACV50506.1"/>
    <property type="molecule type" value="Genomic_DNA"/>
</dbReference>